<sequence length="173" mass="18028">MRSVGASGASRSPETAGARAARLPHCFSRRESPQKPPRSSSEKAEHRSLTSHTLCVVIVAAAVAQDLPHQAHPRQEGEAEPPDPAVDPSAHGQHDQVQRQASPLAPHQARPVSARAHVGQRYDRGRQVDKGSLGAASASARDAAASAAALACDFVLAPLELLEPVKDPLGSSG</sequence>
<comment type="caution">
    <text evidence="2">The sequence shown here is derived from an EMBL/GenBank/DDBJ whole genome shotgun (WGS) entry which is preliminary data.</text>
</comment>
<organism evidence="2 3">
    <name type="scientific">Phytophthora pseudosyringae</name>
    <dbReference type="NCBI Taxonomy" id="221518"/>
    <lineage>
        <taxon>Eukaryota</taxon>
        <taxon>Sar</taxon>
        <taxon>Stramenopiles</taxon>
        <taxon>Oomycota</taxon>
        <taxon>Peronosporomycetes</taxon>
        <taxon>Peronosporales</taxon>
        <taxon>Peronosporaceae</taxon>
        <taxon>Phytophthora</taxon>
    </lineage>
</organism>
<dbReference type="EMBL" id="JAGDFM010000148">
    <property type="protein sequence ID" value="KAG7384423.1"/>
    <property type="molecule type" value="Genomic_DNA"/>
</dbReference>
<evidence type="ECO:0000313" key="2">
    <source>
        <dbReference type="EMBL" id="KAG7384423.1"/>
    </source>
</evidence>
<name>A0A8T1VWU0_9STRA</name>
<feature type="region of interest" description="Disordered" evidence="1">
    <location>
        <begin position="66"/>
        <end position="136"/>
    </location>
</feature>
<dbReference type="Proteomes" id="UP000694044">
    <property type="component" value="Unassembled WGS sequence"/>
</dbReference>
<feature type="compositionally biased region" description="Basic and acidic residues" evidence="1">
    <location>
        <begin position="120"/>
        <end position="129"/>
    </location>
</feature>
<reference evidence="2" key="1">
    <citation type="submission" date="2021-02" db="EMBL/GenBank/DDBJ databases">
        <authorList>
            <person name="Palmer J.M."/>
        </authorList>
    </citation>
    <scope>NUCLEOTIDE SEQUENCE</scope>
    <source>
        <strain evidence="2">SCRP734</strain>
    </source>
</reference>
<feature type="region of interest" description="Disordered" evidence="1">
    <location>
        <begin position="1"/>
        <end position="49"/>
    </location>
</feature>
<evidence type="ECO:0000313" key="3">
    <source>
        <dbReference type="Proteomes" id="UP000694044"/>
    </source>
</evidence>
<gene>
    <name evidence="2" type="ORF">PHYPSEUDO_002611</name>
</gene>
<proteinExistence type="predicted"/>
<dbReference type="AlphaFoldDB" id="A0A8T1VWU0"/>
<keyword evidence="3" id="KW-1185">Reference proteome</keyword>
<protein>
    <submittedName>
        <fullName evidence="2">Uncharacterized protein</fullName>
    </submittedName>
</protein>
<accession>A0A8T1VWU0</accession>
<evidence type="ECO:0000256" key="1">
    <source>
        <dbReference type="SAM" id="MobiDB-lite"/>
    </source>
</evidence>